<evidence type="ECO:0000313" key="1">
    <source>
        <dbReference type="EMBL" id="QIE86968.1"/>
    </source>
</evidence>
<protein>
    <submittedName>
        <fullName evidence="1">Uncharacterized protein</fullName>
    </submittedName>
</protein>
<dbReference type="KEGG" id="pnt:G5B91_12110"/>
<name>A0A6G6IV38_PSENT</name>
<dbReference type="Proteomes" id="UP000501063">
    <property type="component" value="Chromosome"/>
</dbReference>
<organism evidence="1 2">
    <name type="scientific">Pseudomonas nitroreducens</name>
    <dbReference type="NCBI Taxonomy" id="46680"/>
    <lineage>
        <taxon>Bacteria</taxon>
        <taxon>Pseudomonadati</taxon>
        <taxon>Pseudomonadota</taxon>
        <taxon>Gammaproteobacteria</taxon>
        <taxon>Pseudomonadales</taxon>
        <taxon>Pseudomonadaceae</taxon>
        <taxon>Pseudomonas</taxon>
    </lineage>
</organism>
<evidence type="ECO:0000313" key="2">
    <source>
        <dbReference type="Proteomes" id="UP000501063"/>
    </source>
</evidence>
<gene>
    <name evidence="1" type="ORF">G5B91_12110</name>
</gene>
<sequence length="83" mass="9089">MNPEALRYLAELAMSTRQADHLDGLSVAGRSADSASRMGLVLGALGPRECARYFDLVSSAIKYRRAELIGARLAPRPWTKEGR</sequence>
<dbReference type="EMBL" id="CP049140">
    <property type="protein sequence ID" value="QIE86968.1"/>
    <property type="molecule type" value="Genomic_DNA"/>
</dbReference>
<reference evidence="1 2" key="1">
    <citation type="submission" date="2020-02" db="EMBL/GenBank/DDBJ databases">
        <title>Integrative conjugative elements (ICEs) and plasmids drive adaptation of Pseudomonas nitroreducens strain HBP1 to wastewater environment.</title>
        <authorList>
            <person name="Sentchilo V."/>
            <person name="Carraro N."/>
            <person name="Bertelli C."/>
            <person name="van der Meer J.R."/>
        </authorList>
    </citation>
    <scope>NUCLEOTIDE SEQUENCE [LARGE SCALE GENOMIC DNA]</scope>
    <source>
        <strain evidence="1 2">HBP1</strain>
    </source>
</reference>
<dbReference type="AlphaFoldDB" id="A0A6G6IV38"/>
<proteinExistence type="predicted"/>
<dbReference type="RefSeq" id="WP_024767107.1">
    <property type="nucleotide sequence ID" value="NZ_CP049140.1"/>
</dbReference>
<accession>A0A6G6IV38</accession>